<protein>
    <submittedName>
        <fullName evidence="3">PQQ-binding-like beta-propeller repeat protein</fullName>
    </submittedName>
</protein>
<dbReference type="Pfam" id="PF13360">
    <property type="entry name" value="PQQ_2"/>
    <property type="match status" value="2"/>
</dbReference>
<accession>A0A6N9NIN7</accession>
<feature type="domain" description="Pyrrolo-quinoline quinone repeat" evidence="2">
    <location>
        <begin position="221"/>
        <end position="298"/>
    </location>
</feature>
<reference evidence="3 4" key="1">
    <citation type="submission" date="2019-12" db="EMBL/GenBank/DDBJ databases">
        <authorList>
            <person name="Zhao J."/>
        </authorList>
    </citation>
    <scope>NUCLEOTIDE SEQUENCE [LARGE SCALE GENOMIC DNA]</scope>
    <source>
        <strain evidence="3 4">S-15</strain>
    </source>
</reference>
<evidence type="ECO:0000313" key="3">
    <source>
        <dbReference type="EMBL" id="NBG65714.1"/>
    </source>
</evidence>
<dbReference type="PANTHER" id="PTHR34512:SF30">
    <property type="entry name" value="OUTER MEMBRANE PROTEIN ASSEMBLY FACTOR BAMB"/>
    <property type="match status" value="1"/>
</dbReference>
<feature type="chain" id="PRO_5026690567" evidence="1">
    <location>
        <begin position="20"/>
        <end position="362"/>
    </location>
</feature>
<keyword evidence="4" id="KW-1185">Reference proteome</keyword>
<dbReference type="RefSeq" id="WP_160632656.1">
    <property type="nucleotide sequence ID" value="NZ_WWNE01000005.1"/>
</dbReference>
<dbReference type="EMBL" id="WWNE01000005">
    <property type="protein sequence ID" value="NBG65714.1"/>
    <property type="molecule type" value="Genomic_DNA"/>
</dbReference>
<dbReference type="InterPro" id="IPR018391">
    <property type="entry name" value="PQQ_b-propeller_rpt"/>
</dbReference>
<sequence length="362" mass="40767">MKTTILTAIMALITLFSYGQNNVVTLYDAIPTYNAVIYNSDVYIPVGKERYNIEEYQAFNIGEPYAKGKYKFPFLEKGKPLFDGKEFAYIHSSGKLSKYNLKTGEYVWESAYKNSEWAAQTPPKDLSEKYIGVGVSDRVAVFNKETGELLIQVSGKGISEGFSLSGDEILIVSNYNGKNIAYDIKTGKELWSKKVGYTGGFGSTTEGDKIYLPSFEPYLFCLDKITGREIWKIDMKNLSNGCGSGFSTPPYIVGDYLYTIHRDKGIFKFDKNTGKEILNINEFGEVVGDLVPYKNYFLFIDVSTLYVFSPDKDEIIQSVELPINVRANLEVVGDFGIITNYNFDEEPYQKGVMTINLTSLIK</sequence>
<feature type="domain" description="Pyrrolo-quinoline quinone repeat" evidence="2">
    <location>
        <begin position="137"/>
        <end position="200"/>
    </location>
</feature>
<proteinExistence type="predicted"/>
<dbReference type="InterPro" id="IPR011047">
    <property type="entry name" value="Quinoprotein_ADH-like_sf"/>
</dbReference>
<dbReference type="InterPro" id="IPR015943">
    <property type="entry name" value="WD40/YVTN_repeat-like_dom_sf"/>
</dbReference>
<keyword evidence="1" id="KW-0732">Signal</keyword>
<organism evidence="3 4">
    <name type="scientific">Acidiluteibacter ferrifornacis</name>
    <dbReference type="NCBI Taxonomy" id="2692424"/>
    <lineage>
        <taxon>Bacteria</taxon>
        <taxon>Pseudomonadati</taxon>
        <taxon>Bacteroidota</taxon>
        <taxon>Flavobacteriia</taxon>
        <taxon>Flavobacteriales</taxon>
        <taxon>Cryomorphaceae</taxon>
        <taxon>Acidiluteibacter</taxon>
    </lineage>
</organism>
<dbReference type="Proteomes" id="UP000470771">
    <property type="component" value="Unassembled WGS sequence"/>
</dbReference>
<feature type="signal peptide" evidence="1">
    <location>
        <begin position="1"/>
        <end position="19"/>
    </location>
</feature>
<dbReference type="SUPFAM" id="SSF50998">
    <property type="entry name" value="Quinoprotein alcohol dehydrogenase-like"/>
    <property type="match status" value="1"/>
</dbReference>
<name>A0A6N9NIN7_9FLAO</name>
<gene>
    <name evidence="3" type="ORF">GQN54_06265</name>
</gene>
<dbReference type="InterPro" id="IPR002372">
    <property type="entry name" value="PQQ_rpt_dom"/>
</dbReference>
<comment type="caution">
    <text evidence="3">The sequence shown here is derived from an EMBL/GenBank/DDBJ whole genome shotgun (WGS) entry which is preliminary data.</text>
</comment>
<evidence type="ECO:0000313" key="4">
    <source>
        <dbReference type="Proteomes" id="UP000470771"/>
    </source>
</evidence>
<evidence type="ECO:0000256" key="1">
    <source>
        <dbReference type="SAM" id="SignalP"/>
    </source>
</evidence>
<evidence type="ECO:0000259" key="2">
    <source>
        <dbReference type="Pfam" id="PF13360"/>
    </source>
</evidence>
<dbReference type="SMART" id="SM00564">
    <property type="entry name" value="PQQ"/>
    <property type="match status" value="4"/>
</dbReference>
<dbReference type="AlphaFoldDB" id="A0A6N9NIN7"/>
<dbReference type="Gene3D" id="2.130.10.10">
    <property type="entry name" value="YVTN repeat-like/Quinoprotein amine dehydrogenase"/>
    <property type="match status" value="1"/>
</dbReference>
<dbReference type="PANTHER" id="PTHR34512">
    <property type="entry name" value="CELL SURFACE PROTEIN"/>
    <property type="match status" value="1"/>
</dbReference>